<keyword evidence="1" id="KW-1133">Transmembrane helix</keyword>
<keyword evidence="3" id="KW-1185">Reference proteome</keyword>
<dbReference type="AlphaFoldDB" id="A0A2U2J3X2"/>
<keyword evidence="1" id="KW-0812">Transmembrane</keyword>
<feature type="transmembrane region" description="Helical" evidence="1">
    <location>
        <begin position="114"/>
        <end position="132"/>
    </location>
</feature>
<accession>A0A2U2J3X2</accession>
<dbReference type="RefSeq" id="WP_109271165.1">
    <property type="nucleotide sequence ID" value="NZ_QFFF01000001.1"/>
</dbReference>
<proteinExistence type="predicted"/>
<keyword evidence="1" id="KW-0472">Membrane</keyword>
<comment type="caution">
    <text evidence="2">The sequence shown here is derived from an EMBL/GenBank/DDBJ whole genome shotgun (WGS) entry which is preliminary data.</text>
</comment>
<organism evidence="2 3">
    <name type="scientific">Allosphingosinicella humi</name>
    <dbReference type="NCBI Taxonomy" id="2068657"/>
    <lineage>
        <taxon>Bacteria</taxon>
        <taxon>Pseudomonadati</taxon>
        <taxon>Pseudomonadota</taxon>
        <taxon>Alphaproteobacteria</taxon>
        <taxon>Sphingomonadales</taxon>
        <taxon>Sphingomonadaceae</taxon>
        <taxon>Allosphingosinicella</taxon>
    </lineage>
</organism>
<evidence type="ECO:0000313" key="2">
    <source>
        <dbReference type="EMBL" id="PWG03027.1"/>
    </source>
</evidence>
<sequence length="156" mass="16934">MIAAAIAAIGYFLSVFAFGVAFGSVRELLVEPEVGDVAAVLLELPFFLAACSVASKMLIDRLPSLKSISAALTMGLLAFALLLATEIWLALWMPGLTIGDWLAQYRHAAPLLELAGQLLAAFIPLGQVLIWIRRQRKRVTVPPPSPRTLWVEKPRG</sequence>
<dbReference type="EMBL" id="QFFF01000001">
    <property type="protein sequence ID" value="PWG03027.1"/>
    <property type="molecule type" value="Genomic_DNA"/>
</dbReference>
<feature type="transmembrane region" description="Helical" evidence="1">
    <location>
        <begin position="71"/>
        <end position="94"/>
    </location>
</feature>
<evidence type="ECO:0000313" key="3">
    <source>
        <dbReference type="Proteomes" id="UP000245916"/>
    </source>
</evidence>
<dbReference type="OrthoDB" id="7877055at2"/>
<dbReference type="Proteomes" id="UP000245916">
    <property type="component" value="Unassembled WGS sequence"/>
</dbReference>
<name>A0A2U2J3X2_9SPHN</name>
<gene>
    <name evidence="2" type="ORF">DF286_09210</name>
</gene>
<evidence type="ECO:0000256" key="1">
    <source>
        <dbReference type="SAM" id="Phobius"/>
    </source>
</evidence>
<protein>
    <submittedName>
        <fullName evidence="2">Uncharacterized protein</fullName>
    </submittedName>
</protein>
<feature type="transmembrane region" description="Helical" evidence="1">
    <location>
        <begin position="39"/>
        <end position="59"/>
    </location>
</feature>
<reference evidence="2 3" key="1">
    <citation type="submission" date="2018-05" db="EMBL/GenBank/DDBJ databases">
        <title>Genome of Sphingosinicella humi QZX222.</title>
        <authorList>
            <person name="Qiao Z."/>
            <person name="Wang G."/>
        </authorList>
    </citation>
    <scope>NUCLEOTIDE SEQUENCE [LARGE SCALE GENOMIC DNA]</scope>
    <source>
        <strain evidence="2 3">QZX222</strain>
    </source>
</reference>